<keyword evidence="1" id="KW-0677">Repeat</keyword>
<dbReference type="Proteomes" id="UP000837675">
    <property type="component" value="Unassembled WGS sequence"/>
</dbReference>
<reference evidence="5" key="1">
    <citation type="submission" date="2021-06" db="EMBL/GenBank/DDBJ databases">
        <authorList>
            <person name="Nardi T."/>
            <person name="Nardi T."/>
        </authorList>
    </citation>
    <scope>NUCLEOTIDE SEQUENCE</scope>
</reference>
<evidence type="ECO:0000313" key="5">
    <source>
        <dbReference type="EMBL" id="CAG7598371.1"/>
    </source>
</evidence>
<dbReference type="SUPFAM" id="SSF56176">
    <property type="entry name" value="FAD-binding/transporter-associated domain-like"/>
    <property type="match status" value="1"/>
</dbReference>
<dbReference type="EMBL" id="CAJVAF010000334">
    <property type="protein sequence ID" value="CAG7598371.1"/>
    <property type="molecule type" value="Genomic_DNA"/>
</dbReference>
<dbReference type="PANTHER" id="PTHR22777:SF27">
    <property type="entry name" value="MAGNESIUM AND COBALT EFFLUX PROTEIN CORC"/>
    <property type="match status" value="1"/>
</dbReference>
<dbReference type="GO" id="GO:0050660">
    <property type="term" value="F:flavin adenine dinucleotide binding"/>
    <property type="evidence" value="ECO:0007669"/>
    <property type="project" value="InterPro"/>
</dbReference>
<dbReference type="InterPro" id="IPR016169">
    <property type="entry name" value="FAD-bd_PCMH_sub2"/>
</dbReference>
<organism evidence="5 6">
    <name type="scientific">Hyalomma marginatum</name>
    <dbReference type="NCBI Taxonomy" id="34627"/>
    <lineage>
        <taxon>Eukaryota</taxon>
        <taxon>Metazoa</taxon>
        <taxon>Ecdysozoa</taxon>
        <taxon>Arthropoda</taxon>
        <taxon>Chelicerata</taxon>
        <taxon>Arachnida</taxon>
        <taxon>Acari</taxon>
        <taxon>Parasitiformes</taxon>
        <taxon>Ixodida</taxon>
        <taxon>Ixodoidea</taxon>
        <taxon>Ixodidae</taxon>
        <taxon>Hyalomminae</taxon>
        <taxon>Hyalomma</taxon>
    </lineage>
</organism>
<comment type="caution">
    <text evidence="5">The sequence shown here is derived from an EMBL/GenBank/DDBJ whole genome shotgun (WGS) entry which is preliminary data.</text>
</comment>
<protein>
    <submittedName>
        <fullName evidence="5">HlyC/CorC family transporter</fullName>
    </submittedName>
</protein>
<keyword evidence="2 3" id="KW-0129">CBS domain</keyword>
<proteinExistence type="predicted"/>
<dbReference type="InterPro" id="IPR005170">
    <property type="entry name" value="Transptr-assoc_dom"/>
</dbReference>
<dbReference type="InterPro" id="IPR000644">
    <property type="entry name" value="CBS_dom"/>
</dbReference>
<evidence type="ECO:0000259" key="4">
    <source>
        <dbReference type="PROSITE" id="PS51371"/>
    </source>
</evidence>
<dbReference type="InterPro" id="IPR036318">
    <property type="entry name" value="FAD-bd_PCMH-like_sf"/>
</dbReference>
<dbReference type="SUPFAM" id="SSF54631">
    <property type="entry name" value="CBS-domain pair"/>
    <property type="match status" value="1"/>
</dbReference>
<dbReference type="InterPro" id="IPR044751">
    <property type="entry name" value="Ion_transp-like_CBS"/>
</dbReference>
<dbReference type="Pfam" id="PF03471">
    <property type="entry name" value="CorC_HlyC"/>
    <property type="match status" value="1"/>
</dbReference>
<dbReference type="PROSITE" id="PS51371">
    <property type="entry name" value="CBS"/>
    <property type="match status" value="1"/>
</dbReference>
<name>A0A8S4C3C1_9ACAR</name>
<evidence type="ECO:0000256" key="1">
    <source>
        <dbReference type="ARBA" id="ARBA00022737"/>
    </source>
</evidence>
<gene>
    <name evidence="5" type="ORF">MHYMCMPASI_01011</name>
</gene>
<feature type="domain" description="CBS" evidence="4">
    <location>
        <begin position="79"/>
        <end position="138"/>
    </location>
</feature>
<sequence>MLQIPYKSNTNLLPLNTTFMLKKLFRLFKKKSRSDETRQNIDIYIDKDGHIDNDLLNTSERNIIENLLSFRDLRVSEVMIPRTDLIGIESSSTFEEIKQQFISTGYTRMPVYRENLDDIVGFLHIKDFIHYMDGSKAFKMSDATRKIIYSPRSTKCIDLLSNMRNSTTHIAVVLDEYGGTEGMVVIENLIEKIVGDIRDEHDQVSKVFINKISENHYTVDARAAIQDVEEILNFSLSQEDGEYETFGGFILSYLDRVPLKGEKIIHPMGLEIEIIEAEPRKIKSTKIKITKAENSE</sequence>
<keyword evidence="6" id="KW-1185">Reference proteome</keyword>
<dbReference type="GO" id="GO:0005886">
    <property type="term" value="C:plasma membrane"/>
    <property type="evidence" value="ECO:0007669"/>
    <property type="project" value="TreeGrafter"/>
</dbReference>
<evidence type="ECO:0000313" key="6">
    <source>
        <dbReference type="Proteomes" id="UP000837675"/>
    </source>
</evidence>
<dbReference type="PANTHER" id="PTHR22777">
    <property type="entry name" value="HEMOLYSIN-RELATED"/>
    <property type="match status" value="1"/>
</dbReference>
<dbReference type="FunFam" id="3.10.580.10:FF:000002">
    <property type="entry name" value="Magnesium/cobalt efflux protein CorC"/>
    <property type="match status" value="1"/>
</dbReference>
<evidence type="ECO:0000256" key="3">
    <source>
        <dbReference type="PROSITE-ProRule" id="PRU00703"/>
    </source>
</evidence>
<dbReference type="Gene3D" id="3.10.580.10">
    <property type="entry name" value="CBS-domain"/>
    <property type="match status" value="1"/>
</dbReference>
<accession>A0A8S4C3C1</accession>
<dbReference type="CDD" id="cd04590">
    <property type="entry name" value="CBS_pair_CorC_HlyC_assoc"/>
    <property type="match status" value="1"/>
</dbReference>
<dbReference type="InterPro" id="IPR046342">
    <property type="entry name" value="CBS_dom_sf"/>
</dbReference>
<dbReference type="AlphaFoldDB" id="A0A8S4C3C1"/>
<dbReference type="Gene3D" id="3.30.465.10">
    <property type="match status" value="1"/>
</dbReference>
<dbReference type="Pfam" id="PF00571">
    <property type="entry name" value="CBS"/>
    <property type="match status" value="2"/>
</dbReference>
<dbReference type="SMART" id="SM01091">
    <property type="entry name" value="CorC_HlyC"/>
    <property type="match status" value="1"/>
</dbReference>
<evidence type="ECO:0000256" key="2">
    <source>
        <dbReference type="ARBA" id="ARBA00023122"/>
    </source>
</evidence>